<evidence type="ECO:0000313" key="2">
    <source>
        <dbReference type="EMBL" id="GKV25017.1"/>
    </source>
</evidence>
<proteinExistence type="predicted"/>
<keyword evidence="1" id="KW-1133">Transmembrane helix</keyword>
<dbReference type="EMBL" id="BPVZ01000067">
    <property type="protein sequence ID" value="GKV25017.1"/>
    <property type="molecule type" value="Genomic_DNA"/>
</dbReference>
<dbReference type="Proteomes" id="UP001054252">
    <property type="component" value="Unassembled WGS sequence"/>
</dbReference>
<feature type="transmembrane region" description="Helical" evidence="1">
    <location>
        <begin position="6"/>
        <end position="25"/>
    </location>
</feature>
<keyword evidence="1" id="KW-0472">Membrane</keyword>
<organism evidence="2 3">
    <name type="scientific">Rubroshorea leprosula</name>
    <dbReference type="NCBI Taxonomy" id="152421"/>
    <lineage>
        <taxon>Eukaryota</taxon>
        <taxon>Viridiplantae</taxon>
        <taxon>Streptophyta</taxon>
        <taxon>Embryophyta</taxon>
        <taxon>Tracheophyta</taxon>
        <taxon>Spermatophyta</taxon>
        <taxon>Magnoliopsida</taxon>
        <taxon>eudicotyledons</taxon>
        <taxon>Gunneridae</taxon>
        <taxon>Pentapetalae</taxon>
        <taxon>rosids</taxon>
        <taxon>malvids</taxon>
        <taxon>Malvales</taxon>
        <taxon>Dipterocarpaceae</taxon>
        <taxon>Rubroshorea</taxon>
    </lineage>
</organism>
<keyword evidence="1" id="KW-0812">Transmembrane</keyword>
<gene>
    <name evidence="2" type="ORF">SLEP1_g34528</name>
</gene>
<keyword evidence="3" id="KW-1185">Reference proteome</keyword>
<evidence type="ECO:0000256" key="1">
    <source>
        <dbReference type="SAM" id="Phobius"/>
    </source>
</evidence>
<reference evidence="2 3" key="1">
    <citation type="journal article" date="2021" name="Commun. Biol.">
        <title>The genome of Shorea leprosula (Dipterocarpaceae) highlights the ecological relevance of drought in aseasonal tropical rainforests.</title>
        <authorList>
            <person name="Ng K.K.S."/>
            <person name="Kobayashi M.J."/>
            <person name="Fawcett J.A."/>
            <person name="Hatakeyama M."/>
            <person name="Paape T."/>
            <person name="Ng C.H."/>
            <person name="Ang C.C."/>
            <person name="Tnah L.H."/>
            <person name="Lee C.T."/>
            <person name="Nishiyama T."/>
            <person name="Sese J."/>
            <person name="O'Brien M.J."/>
            <person name="Copetti D."/>
            <person name="Mohd Noor M.I."/>
            <person name="Ong R.C."/>
            <person name="Putra M."/>
            <person name="Sireger I.Z."/>
            <person name="Indrioko S."/>
            <person name="Kosugi Y."/>
            <person name="Izuno A."/>
            <person name="Isagi Y."/>
            <person name="Lee S.L."/>
            <person name="Shimizu K.K."/>
        </authorList>
    </citation>
    <scope>NUCLEOTIDE SEQUENCE [LARGE SCALE GENOMIC DNA]</scope>
    <source>
        <strain evidence="2">214</strain>
    </source>
</reference>
<dbReference type="AlphaFoldDB" id="A0AAV5KK69"/>
<comment type="caution">
    <text evidence="2">The sequence shown here is derived from an EMBL/GenBank/DDBJ whole genome shotgun (WGS) entry which is preliminary data.</text>
</comment>
<sequence length="33" mass="3837">MMVGIIWFWSPLIGRVHFIGLLLLFHSKAKLVL</sequence>
<name>A0AAV5KK69_9ROSI</name>
<evidence type="ECO:0000313" key="3">
    <source>
        <dbReference type="Proteomes" id="UP001054252"/>
    </source>
</evidence>
<accession>A0AAV5KK69</accession>
<protein>
    <submittedName>
        <fullName evidence="2">Uncharacterized protein</fullName>
    </submittedName>
</protein>